<reference evidence="4 5" key="1">
    <citation type="submission" date="2015-08" db="EMBL/GenBank/DDBJ databases">
        <title>Next Generation Sequencing and Analysis of the Genome of Puccinia sorghi L Schw, the Causal Agent of Maize Common Rust.</title>
        <authorList>
            <person name="Rochi L."/>
            <person name="Burguener G."/>
            <person name="Darino M."/>
            <person name="Turjanski A."/>
            <person name="Kreff E."/>
            <person name="Dieguez M.J."/>
            <person name="Sacco F."/>
        </authorList>
    </citation>
    <scope>NUCLEOTIDE SEQUENCE [LARGE SCALE GENOMIC DNA]</scope>
    <source>
        <strain evidence="4 5">RO10H11247</strain>
    </source>
</reference>
<feature type="compositionally biased region" description="Low complexity" evidence="2">
    <location>
        <begin position="371"/>
        <end position="382"/>
    </location>
</feature>
<proteinExistence type="predicted"/>
<feature type="coiled-coil region" evidence="1">
    <location>
        <begin position="477"/>
        <end position="504"/>
    </location>
</feature>
<organism evidence="4 5">
    <name type="scientific">Puccinia sorghi</name>
    <dbReference type="NCBI Taxonomy" id="27349"/>
    <lineage>
        <taxon>Eukaryota</taxon>
        <taxon>Fungi</taxon>
        <taxon>Dikarya</taxon>
        <taxon>Basidiomycota</taxon>
        <taxon>Pucciniomycotina</taxon>
        <taxon>Pucciniomycetes</taxon>
        <taxon>Pucciniales</taxon>
        <taxon>Pucciniaceae</taxon>
        <taxon>Puccinia</taxon>
    </lineage>
</organism>
<feature type="compositionally biased region" description="Low complexity" evidence="2">
    <location>
        <begin position="434"/>
        <end position="444"/>
    </location>
</feature>
<dbReference type="VEuPathDB" id="FungiDB:VP01_1253g2"/>
<dbReference type="PANTHER" id="PTHR34409:SF1">
    <property type="entry name" value="MYB-LIKE DOMAIN-CONTAINING PROTEIN"/>
    <property type="match status" value="1"/>
</dbReference>
<feature type="transmembrane region" description="Helical" evidence="3">
    <location>
        <begin position="59"/>
        <end position="76"/>
    </location>
</feature>
<protein>
    <submittedName>
        <fullName evidence="4">Uncharacterized protein</fullName>
    </submittedName>
</protein>
<feature type="region of interest" description="Disordered" evidence="2">
    <location>
        <begin position="361"/>
        <end position="448"/>
    </location>
</feature>
<dbReference type="OrthoDB" id="2507377at2759"/>
<evidence type="ECO:0000313" key="4">
    <source>
        <dbReference type="EMBL" id="KNZ62572.1"/>
    </source>
</evidence>
<comment type="caution">
    <text evidence="4">The sequence shown here is derived from an EMBL/GenBank/DDBJ whole genome shotgun (WGS) entry which is preliminary data.</text>
</comment>
<keyword evidence="3" id="KW-0812">Transmembrane</keyword>
<dbReference type="Proteomes" id="UP000037035">
    <property type="component" value="Unassembled WGS sequence"/>
</dbReference>
<dbReference type="PANTHER" id="PTHR34409">
    <property type="entry name" value="SET DOMAIN-CONTAINING PROTEIN"/>
    <property type="match status" value="1"/>
</dbReference>
<keyword evidence="3" id="KW-1133">Transmembrane helix</keyword>
<feature type="region of interest" description="Disordered" evidence="2">
    <location>
        <begin position="250"/>
        <end position="281"/>
    </location>
</feature>
<dbReference type="AlphaFoldDB" id="A0A0L6VPM1"/>
<feature type="compositionally biased region" description="Low complexity" evidence="2">
    <location>
        <begin position="252"/>
        <end position="269"/>
    </location>
</feature>
<dbReference type="EMBL" id="LAVV01002821">
    <property type="protein sequence ID" value="KNZ62572.1"/>
    <property type="molecule type" value="Genomic_DNA"/>
</dbReference>
<accession>A0A0L6VPM1</accession>
<evidence type="ECO:0000256" key="1">
    <source>
        <dbReference type="SAM" id="Coils"/>
    </source>
</evidence>
<keyword evidence="3" id="KW-0472">Membrane</keyword>
<evidence type="ECO:0000256" key="2">
    <source>
        <dbReference type="SAM" id="MobiDB-lite"/>
    </source>
</evidence>
<keyword evidence="1" id="KW-0175">Coiled coil</keyword>
<evidence type="ECO:0000313" key="5">
    <source>
        <dbReference type="Proteomes" id="UP000037035"/>
    </source>
</evidence>
<keyword evidence="5" id="KW-1185">Reference proteome</keyword>
<sequence length="587" mass="65495">MYTYTHANCCKTPHNSSLCQPLVQLKMPYFRTALLAKNYNSLAGCCMVWFETTCKLQKLSSGFTILPGSLFFFFFWCSRCRTSASSHGRGAGKILVECFLRTSLIPPRSYANEIVCTKVHTSCPTRELSCESRLIADLSMNAAIPELIRLKNVSINATEKKNKNSFGIVTTTGHDNLRFFNEKKFLVTHKTFCKCGIVSNRLYCMCEVISRLTILDVRPQWMTLRSLPDVLLERNPLNFPGFLWPTAMSNMPTPSAQSTQPTTSATSPQKRPRGQRGTNSSRWLCRRSPLEIHPVRFGFLLWMKKKEMIVLMRGEIYFSSHSPSQLLTMISILFRNGTQSMLGTQLSGWSKTQCKDAIELDANDPDGADLSQSPSSTSHTGPTPSPNRATPSPNGPTPSPNRPTPSPNSSFSNLSVLTPPHMLFPHRSCSQQPSTATSSISGGSRRTRNLQGGIQASLATFLDPEAWKTHNMESSMSQFYAAQLQEATTTINRLQDNDELQEARKGLATKTSENQALQHCLELQQLQMDFASRTALGNNPCIRNTTFQNPNPQGSLTSLSFGFCPCFFLSQHFLCSYFPLIKGFVFL</sequence>
<gene>
    <name evidence="4" type="ORF">VP01_1253g2</name>
</gene>
<feature type="compositionally biased region" description="Pro residues" evidence="2">
    <location>
        <begin position="393"/>
        <end position="406"/>
    </location>
</feature>
<name>A0A0L6VPM1_9BASI</name>
<evidence type="ECO:0000256" key="3">
    <source>
        <dbReference type="SAM" id="Phobius"/>
    </source>
</evidence>